<organism evidence="5 6">
    <name type="scientific">Monosiga brevicollis</name>
    <name type="common">Choanoflagellate</name>
    <dbReference type="NCBI Taxonomy" id="81824"/>
    <lineage>
        <taxon>Eukaryota</taxon>
        <taxon>Choanoflagellata</taxon>
        <taxon>Craspedida</taxon>
        <taxon>Salpingoecidae</taxon>
        <taxon>Monosiga</taxon>
    </lineage>
</organism>
<protein>
    <submittedName>
        <fullName evidence="5">Uncharacterized protein</fullName>
    </submittedName>
</protein>
<evidence type="ECO:0000256" key="3">
    <source>
        <dbReference type="SAM" id="Coils"/>
    </source>
</evidence>
<dbReference type="EMBL" id="CH991552">
    <property type="protein sequence ID" value="EDQ89088.1"/>
    <property type="molecule type" value="Genomic_DNA"/>
</dbReference>
<dbReference type="AlphaFoldDB" id="A9V034"/>
<feature type="compositionally biased region" description="Polar residues" evidence="4">
    <location>
        <begin position="552"/>
        <end position="578"/>
    </location>
</feature>
<feature type="coiled-coil region" evidence="3">
    <location>
        <begin position="331"/>
        <end position="432"/>
    </location>
</feature>
<keyword evidence="2" id="KW-0238">DNA-binding</keyword>
<dbReference type="PANTHER" id="PTHR42963">
    <property type="entry name" value="CHROMOSOME PARTITION PROTEIN MUKB"/>
    <property type="match status" value="1"/>
</dbReference>
<dbReference type="InParanoid" id="A9V034"/>
<dbReference type="STRING" id="81824.A9V034"/>
<dbReference type="PANTHER" id="PTHR42963:SF1">
    <property type="entry name" value="DUF4476 DOMAIN-CONTAINING PROTEIN"/>
    <property type="match status" value="1"/>
</dbReference>
<feature type="compositionally biased region" description="Low complexity" evidence="4">
    <location>
        <begin position="579"/>
        <end position="619"/>
    </location>
</feature>
<feature type="region of interest" description="Disordered" evidence="4">
    <location>
        <begin position="549"/>
        <end position="695"/>
    </location>
</feature>
<dbReference type="KEGG" id="mbr:MONBRDRAFT_25674"/>
<feature type="region of interest" description="Disordered" evidence="4">
    <location>
        <begin position="1"/>
        <end position="21"/>
    </location>
</feature>
<proteinExistence type="predicted"/>
<accession>A9V034</accession>
<gene>
    <name evidence="5" type="ORF">MONBRDRAFT_25674</name>
</gene>
<dbReference type="Proteomes" id="UP000001357">
    <property type="component" value="Unassembled WGS sequence"/>
</dbReference>
<feature type="compositionally biased region" description="Basic and acidic residues" evidence="4">
    <location>
        <begin position="672"/>
        <end position="684"/>
    </location>
</feature>
<dbReference type="InterPro" id="IPR050308">
    <property type="entry name" value="MukB/SMC"/>
</dbReference>
<evidence type="ECO:0000256" key="2">
    <source>
        <dbReference type="ARBA" id="ARBA00023125"/>
    </source>
</evidence>
<name>A9V034_MONBE</name>
<evidence type="ECO:0000313" key="5">
    <source>
        <dbReference type="EMBL" id="EDQ89088.1"/>
    </source>
</evidence>
<reference evidence="5 6" key="1">
    <citation type="journal article" date="2008" name="Nature">
        <title>The genome of the choanoflagellate Monosiga brevicollis and the origin of metazoans.</title>
        <authorList>
            <consortium name="JGI Sequencing"/>
            <person name="King N."/>
            <person name="Westbrook M.J."/>
            <person name="Young S.L."/>
            <person name="Kuo A."/>
            <person name="Abedin M."/>
            <person name="Chapman J."/>
            <person name="Fairclough S."/>
            <person name="Hellsten U."/>
            <person name="Isogai Y."/>
            <person name="Letunic I."/>
            <person name="Marr M."/>
            <person name="Pincus D."/>
            <person name="Putnam N."/>
            <person name="Rokas A."/>
            <person name="Wright K.J."/>
            <person name="Zuzow R."/>
            <person name="Dirks W."/>
            <person name="Good M."/>
            <person name="Goodstein D."/>
            <person name="Lemons D."/>
            <person name="Li W."/>
            <person name="Lyons J.B."/>
            <person name="Morris A."/>
            <person name="Nichols S."/>
            <person name="Richter D.J."/>
            <person name="Salamov A."/>
            <person name="Bork P."/>
            <person name="Lim W.A."/>
            <person name="Manning G."/>
            <person name="Miller W.T."/>
            <person name="McGinnis W."/>
            <person name="Shapiro H."/>
            <person name="Tjian R."/>
            <person name="Grigoriev I.V."/>
            <person name="Rokhsar D."/>
        </authorList>
    </citation>
    <scope>NUCLEOTIDE SEQUENCE [LARGE SCALE GENOMIC DNA]</scope>
    <source>
        <strain evidence="6">MX1 / ATCC 50154</strain>
    </source>
</reference>
<evidence type="ECO:0000256" key="4">
    <source>
        <dbReference type="SAM" id="MobiDB-lite"/>
    </source>
</evidence>
<dbReference type="GeneID" id="5891374"/>
<keyword evidence="6" id="KW-1185">Reference proteome</keyword>
<dbReference type="GO" id="GO:0003677">
    <property type="term" value="F:DNA binding"/>
    <property type="evidence" value="ECO:0007669"/>
    <property type="project" value="UniProtKB-KW"/>
</dbReference>
<feature type="compositionally biased region" description="Basic residues" evidence="4">
    <location>
        <begin position="649"/>
        <end position="659"/>
    </location>
</feature>
<keyword evidence="1" id="KW-0963">Cytoplasm</keyword>
<dbReference type="GO" id="GO:0005737">
    <property type="term" value="C:cytoplasm"/>
    <property type="evidence" value="ECO:0000318"/>
    <property type="project" value="GO_Central"/>
</dbReference>
<feature type="coiled-coil region" evidence="3">
    <location>
        <begin position="195"/>
        <end position="284"/>
    </location>
</feature>
<sequence>MATALAGGAQHQHQRVGQGKSISARIQSQIQDLLQEKNVLQGVADKWQTVAQEQEQQTKTLQRNLLQVTAHRDTLTVALETRDAQLTNLTEKLKTVEEKHEEACQQLQLVQKEVATSAQLAERVIQTRANLESQLEAISGDMTALQRREADLDAELQAARNKLSAMALDLNTSQHEASRLSVDNSRLVQDVKAWAERHEATVDQLRTAEAEVQARQASIEASAAERVQLEQRLQEQAETQARLEEEGVLQRTTAAKLRKLRQEIELLELAKSELEASKSQVLEEMKQKEQFLLDSEAQVADWKQKLETCIKERDAQAEENSILRTEKDQLLAEHQATLVNMQSEAQATEARLGATLEALNVAHDKLVVEHEDLKRAIATHEAAAREKADEISSSERALQEAQQVIKASADKLQEVDDKSKALEEQLQLTQARQAEDQKCVKKLQDTLQTLEAAKCKADAELDMVKNQSSKQREEANDAYQSLQAELDAERAKLQRAHEETKQIRAACVCAATQNQLEQCQAELEKAHERTKVLQEGLKSAYSKIAHLEKQAARSNRQESMAVQPSSPPTVASSTRPGWTNTPTAKTPTARTPMTKTPASKQAATTTRARSSALRPRAFATPHTTRAARIRSPANATNAHSASGAARSQLRLRNRQKTTRSRLAEYDFDGDDSAAKVESSKKEHMGLFFDETPSSQ</sequence>
<evidence type="ECO:0000256" key="1">
    <source>
        <dbReference type="ARBA" id="ARBA00022490"/>
    </source>
</evidence>
<dbReference type="OMA" id="MKATSDK"/>
<dbReference type="RefSeq" id="XP_001746193.1">
    <property type="nucleotide sequence ID" value="XM_001746141.1"/>
</dbReference>
<keyword evidence="3" id="KW-0175">Coiled coil</keyword>
<evidence type="ECO:0000313" key="6">
    <source>
        <dbReference type="Proteomes" id="UP000001357"/>
    </source>
</evidence>
<feature type="coiled-coil region" evidence="3">
    <location>
        <begin position="44"/>
        <end position="162"/>
    </location>
</feature>